<evidence type="ECO:0000256" key="1">
    <source>
        <dbReference type="SAM" id="Coils"/>
    </source>
</evidence>
<gene>
    <name evidence="4" type="ORF">ECRASSUSDP1_LOCUS16161</name>
</gene>
<sequence length="350" mass="41451">METQHVALERLGEAHCEDLTDEEYAEVTIKALKHTCILKVPRSWVGIDLKCHLMKHHPCKPELKTMKLVISAKSVHDGDSMDELLKKNWKESPITLYIIDPNMTPPAKEEPNSSIFKAMKVISDHHDEQKKEEEAKKVEERKKENMKKITLPRSIYFPHSCTFLFVFLFMMFNNANTTFMFSLVLVALPYLYFEVKKNINAFCDKKLRELNIPYESESQREARVREQAVHERIKANACKPSWDEEELERKYSWPETIKGLIYYFFASFFPDYIEKELDIFQREYELLQTKKKIREKKRDFERRKKELEEKKMQDIRDKMKVDVQQELSKTLSTPVQQPSMGDQPLDGDGE</sequence>
<feature type="transmembrane region" description="Helical" evidence="3">
    <location>
        <begin position="155"/>
        <end position="172"/>
    </location>
</feature>
<keyword evidence="3" id="KW-0812">Transmembrane</keyword>
<name>A0AAD1XL77_EUPCR</name>
<feature type="compositionally biased region" description="Polar residues" evidence="2">
    <location>
        <begin position="326"/>
        <end position="340"/>
    </location>
</feature>
<reference evidence="4" key="1">
    <citation type="submission" date="2023-07" db="EMBL/GenBank/DDBJ databases">
        <authorList>
            <consortium name="AG Swart"/>
            <person name="Singh M."/>
            <person name="Singh A."/>
            <person name="Seah K."/>
            <person name="Emmerich C."/>
        </authorList>
    </citation>
    <scope>NUCLEOTIDE SEQUENCE</scope>
    <source>
        <strain evidence="4">DP1</strain>
    </source>
</reference>
<dbReference type="Proteomes" id="UP001295684">
    <property type="component" value="Unassembled WGS sequence"/>
</dbReference>
<dbReference type="AlphaFoldDB" id="A0AAD1XL77"/>
<proteinExistence type="predicted"/>
<evidence type="ECO:0000313" key="5">
    <source>
        <dbReference type="Proteomes" id="UP001295684"/>
    </source>
</evidence>
<feature type="coiled-coil region" evidence="1">
    <location>
        <begin position="290"/>
        <end position="318"/>
    </location>
</feature>
<organism evidence="4 5">
    <name type="scientific">Euplotes crassus</name>
    <dbReference type="NCBI Taxonomy" id="5936"/>
    <lineage>
        <taxon>Eukaryota</taxon>
        <taxon>Sar</taxon>
        <taxon>Alveolata</taxon>
        <taxon>Ciliophora</taxon>
        <taxon>Intramacronucleata</taxon>
        <taxon>Spirotrichea</taxon>
        <taxon>Hypotrichia</taxon>
        <taxon>Euplotida</taxon>
        <taxon>Euplotidae</taxon>
        <taxon>Moneuplotes</taxon>
    </lineage>
</organism>
<evidence type="ECO:0000256" key="3">
    <source>
        <dbReference type="SAM" id="Phobius"/>
    </source>
</evidence>
<feature type="region of interest" description="Disordered" evidence="2">
    <location>
        <begin position="326"/>
        <end position="350"/>
    </location>
</feature>
<evidence type="ECO:0000256" key="2">
    <source>
        <dbReference type="SAM" id="MobiDB-lite"/>
    </source>
</evidence>
<accession>A0AAD1XL77</accession>
<keyword evidence="3" id="KW-0472">Membrane</keyword>
<evidence type="ECO:0000313" key="4">
    <source>
        <dbReference type="EMBL" id="CAI2374803.1"/>
    </source>
</evidence>
<dbReference type="EMBL" id="CAMPGE010016229">
    <property type="protein sequence ID" value="CAI2374803.1"/>
    <property type="molecule type" value="Genomic_DNA"/>
</dbReference>
<keyword evidence="5" id="KW-1185">Reference proteome</keyword>
<keyword evidence="3" id="KW-1133">Transmembrane helix</keyword>
<feature type="transmembrane region" description="Helical" evidence="3">
    <location>
        <begin position="178"/>
        <end position="195"/>
    </location>
</feature>
<keyword evidence="1" id="KW-0175">Coiled coil</keyword>
<comment type="caution">
    <text evidence="4">The sequence shown here is derived from an EMBL/GenBank/DDBJ whole genome shotgun (WGS) entry which is preliminary data.</text>
</comment>
<protein>
    <submittedName>
        <fullName evidence="4">Uncharacterized protein</fullName>
    </submittedName>
</protein>